<keyword evidence="2" id="KW-0805">Transcription regulation</keyword>
<dbReference type="PANTHER" id="PTHR32096">
    <property type="entry name" value="WRKY TRANSCRIPTION FACTOR 30-RELATED-RELATED"/>
    <property type="match status" value="1"/>
</dbReference>
<feature type="domain" description="WRKY" evidence="8">
    <location>
        <begin position="162"/>
        <end position="228"/>
    </location>
</feature>
<feature type="region of interest" description="Disordered" evidence="7">
    <location>
        <begin position="121"/>
        <end position="160"/>
    </location>
</feature>
<dbReference type="GO" id="GO:0003700">
    <property type="term" value="F:DNA-binding transcription factor activity"/>
    <property type="evidence" value="ECO:0000318"/>
    <property type="project" value="GO_Central"/>
</dbReference>
<feature type="compositionally biased region" description="Pro residues" evidence="7">
    <location>
        <begin position="242"/>
        <end position="259"/>
    </location>
</feature>
<dbReference type="FunCoup" id="I1HZD1">
    <property type="interactions" value="6"/>
</dbReference>
<evidence type="ECO:0000256" key="3">
    <source>
        <dbReference type="ARBA" id="ARBA00023125"/>
    </source>
</evidence>
<evidence type="ECO:0000256" key="2">
    <source>
        <dbReference type="ARBA" id="ARBA00023015"/>
    </source>
</evidence>
<comment type="subcellular location">
    <subcellularLocation>
        <location evidence="1">Nucleus</location>
    </subcellularLocation>
</comment>
<dbReference type="EnsemblPlants" id="KQJ94313">
    <property type="protein sequence ID" value="KQJ94313"/>
    <property type="gene ID" value="BRADI_3g09810v3"/>
</dbReference>
<dbReference type="InterPro" id="IPR036576">
    <property type="entry name" value="WRKY_dom_sf"/>
</dbReference>
<evidence type="ECO:0000256" key="4">
    <source>
        <dbReference type="ARBA" id="ARBA00023163"/>
    </source>
</evidence>
<feature type="region of interest" description="Disordered" evidence="7">
    <location>
        <begin position="221"/>
        <end position="303"/>
    </location>
</feature>
<dbReference type="eggNOG" id="ENOG502QW38">
    <property type="taxonomic scope" value="Eukaryota"/>
</dbReference>
<evidence type="ECO:0000313" key="11">
    <source>
        <dbReference type="Proteomes" id="UP000008810"/>
    </source>
</evidence>
<evidence type="ECO:0000313" key="9">
    <source>
        <dbReference type="EMBL" id="KQJ94313.1"/>
    </source>
</evidence>
<dbReference type="SUPFAM" id="SSF118290">
    <property type="entry name" value="WRKY DNA-binding domain"/>
    <property type="match status" value="1"/>
</dbReference>
<dbReference type="KEGG" id="bdi:100841136"/>
<sequence length="358" mass="38312">MEEEHYGNNWDLHAVVRFGCRRALSPPQPRAEPIVPPREKKKAEVLHLEKQGADAGWCFPDLGASDRAGCGEDANELLKAFFAPPPPPPTLKPLPTQQQQQQKQKQEMLQPLMIPSEAQAPLRSPTAAAPARAQPSGRPASGAVPRSKRRKNQQKKVVCHVAADGVSSDVWAWRKYGQKPIKGSPYPRGYYRCSSSKGCPARKQVERSRADPNTFILTFTGEHNHAAPTHRNSLAGTSRNKFPPPSSSSGPPPQPPPPSLLVAGEAAAAAHPSPPSTSTAGLSPTTPLRTTSMEEDDDEEEDELLVEDMEMAGEDDLLFLSGADSEDGATPMSSLFDVDDPFLGSPWNGGGAAAGAGS</sequence>
<dbReference type="GeneID" id="100841136"/>
<dbReference type="Proteomes" id="UP000008810">
    <property type="component" value="Chromosome 3"/>
</dbReference>
<dbReference type="HOGENOM" id="CLU_029232_0_0_1"/>
<evidence type="ECO:0000256" key="6">
    <source>
        <dbReference type="ARBA" id="ARBA00060761"/>
    </source>
</evidence>
<keyword evidence="4" id="KW-0804">Transcription</keyword>
<evidence type="ECO:0000313" key="10">
    <source>
        <dbReference type="EnsemblPlants" id="KQJ94313"/>
    </source>
</evidence>
<name>I1HZD1_BRADI</name>
<feature type="region of interest" description="Disordered" evidence="7">
    <location>
        <begin position="184"/>
        <end position="208"/>
    </location>
</feature>
<feature type="compositionally biased region" description="Basic residues" evidence="7">
    <location>
        <begin position="146"/>
        <end position="158"/>
    </location>
</feature>
<feature type="compositionally biased region" description="Low complexity" evidence="7">
    <location>
        <begin position="266"/>
        <end position="280"/>
    </location>
</feature>
<evidence type="ECO:0000259" key="8">
    <source>
        <dbReference type="PROSITE" id="PS50811"/>
    </source>
</evidence>
<feature type="compositionally biased region" description="Polar residues" evidence="7">
    <location>
        <begin position="281"/>
        <end position="291"/>
    </location>
</feature>
<protein>
    <recommendedName>
        <fullName evidence="8">WRKY domain-containing protein</fullName>
    </recommendedName>
</protein>
<comment type="similarity">
    <text evidence="6">Belongs to the WRKY group II-e family.</text>
</comment>
<dbReference type="FunFam" id="2.20.25.80:FF:000007">
    <property type="entry name" value="WRKY transcription factor 22"/>
    <property type="match status" value="1"/>
</dbReference>
<dbReference type="Gene3D" id="2.20.25.80">
    <property type="entry name" value="WRKY domain"/>
    <property type="match status" value="1"/>
</dbReference>
<dbReference type="OrthoDB" id="662136at2759"/>
<evidence type="ECO:0000256" key="7">
    <source>
        <dbReference type="SAM" id="MobiDB-lite"/>
    </source>
</evidence>
<gene>
    <name evidence="10" type="primary">LOC100841136</name>
    <name evidence="9" type="ORF">BRADI_3g09810v3</name>
</gene>
<dbReference type="Gramene" id="KQJ94313">
    <property type="protein sequence ID" value="KQJ94313"/>
    <property type="gene ID" value="BRADI_3g09810v3"/>
</dbReference>
<evidence type="ECO:0000256" key="1">
    <source>
        <dbReference type="ARBA" id="ARBA00004123"/>
    </source>
</evidence>
<dbReference type="STRING" id="15368.I1HZD1"/>
<dbReference type="EMBL" id="CM000882">
    <property type="protein sequence ID" value="KQJ94313.1"/>
    <property type="molecule type" value="Genomic_DNA"/>
</dbReference>
<keyword evidence="5" id="KW-0539">Nucleus</keyword>
<dbReference type="GO" id="GO:0005634">
    <property type="term" value="C:nucleus"/>
    <property type="evidence" value="ECO:0000318"/>
    <property type="project" value="GO_Central"/>
</dbReference>
<feature type="region of interest" description="Disordered" evidence="7">
    <location>
        <begin position="80"/>
        <end position="108"/>
    </location>
</feature>
<dbReference type="PROSITE" id="PS50811">
    <property type="entry name" value="WRKY"/>
    <property type="match status" value="1"/>
</dbReference>
<dbReference type="PANTHER" id="PTHR32096:SF61">
    <property type="entry name" value="WRKY TRANSCRIPTION FACTOR 22"/>
    <property type="match status" value="1"/>
</dbReference>
<accession>I1HZD1</accession>
<feature type="compositionally biased region" description="Acidic residues" evidence="7">
    <location>
        <begin position="293"/>
        <end position="303"/>
    </location>
</feature>
<evidence type="ECO:0000256" key="5">
    <source>
        <dbReference type="ARBA" id="ARBA00023242"/>
    </source>
</evidence>
<dbReference type="RefSeq" id="XP_003571185.1">
    <property type="nucleotide sequence ID" value="XM_003571137.4"/>
</dbReference>
<dbReference type="InterPro" id="IPR003657">
    <property type="entry name" value="WRKY_dom"/>
</dbReference>
<dbReference type="InterPro" id="IPR044810">
    <property type="entry name" value="WRKY_plant"/>
</dbReference>
<reference evidence="9 10" key="1">
    <citation type="journal article" date="2010" name="Nature">
        <title>Genome sequencing and analysis of the model grass Brachypodium distachyon.</title>
        <authorList>
            <consortium name="International Brachypodium Initiative"/>
        </authorList>
    </citation>
    <scope>NUCLEOTIDE SEQUENCE [LARGE SCALE GENOMIC DNA]</scope>
    <source>
        <strain evidence="9 10">Bd21</strain>
    </source>
</reference>
<feature type="compositionally biased region" description="Polar residues" evidence="7">
    <location>
        <begin position="230"/>
        <end position="240"/>
    </location>
</feature>
<dbReference type="OMA" id="TFTGEHN"/>
<dbReference type="GO" id="GO:0000976">
    <property type="term" value="F:transcription cis-regulatory region binding"/>
    <property type="evidence" value="ECO:0000318"/>
    <property type="project" value="GO_Central"/>
</dbReference>
<reference evidence="9" key="2">
    <citation type="submission" date="2017-06" db="EMBL/GenBank/DDBJ databases">
        <title>WGS assembly of Brachypodium distachyon.</title>
        <authorList>
            <consortium name="The International Brachypodium Initiative"/>
            <person name="Lucas S."/>
            <person name="Harmon-Smith M."/>
            <person name="Lail K."/>
            <person name="Tice H."/>
            <person name="Grimwood J."/>
            <person name="Bruce D."/>
            <person name="Barry K."/>
            <person name="Shu S."/>
            <person name="Lindquist E."/>
            <person name="Wang M."/>
            <person name="Pitluck S."/>
            <person name="Vogel J.P."/>
            <person name="Garvin D.F."/>
            <person name="Mockler T.C."/>
            <person name="Schmutz J."/>
            <person name="Rokhsar D."/>
            <person name="Bevan M.W."/>
        </authorList>
    </citation>
    <scope>NUCLEOTIDE SEQUENCE</scope>
    <source>
        <strain evidence="9">Bd21</strain>
    </source>
</reference>
<keyword evidence="11" id="KW-1185">Reference proteome</keyword>
<dbReference type="SMART" id="SM00774">
    <property type="entry name" value="WRKY"/>
    <property type="match status" value="1"/>
</dbReference>
<dbReference type="AlphaFoldDB" id="I1HZD1"/>
<reference evidence="10" key="3">
    <citation type="submission" date="2018-08" db="UniProtKB">
        <authorList>
            <consortium name="EnsemblPlants"/>
        </authorList>
    </citation>
    <scope>IDENTIFICATION</scope>
    <source>
        <strain evidence="10">cv. Bd21</strain>
    </source>
</reference>
<dbReference type="Pfam" id="PF03106">
    <property type="entry name" value="WRKY"/>
    <property type="match status" value="1"/>
</dbReference>
<feature type="compositionally biased region" description="Low complexity" evidence="7">
    <location>
        <begin position="93"/>
        <end position="108"/>
    </location>
</feature>
<proteinExistence type="inferred from homology"/>
<organism evidence="10">
    <name type="scientific">Brachypodium distachyon</name>
    <name type="common">Purple false brome</name>
    <name type="synonym">Trachynia distachya</name>
    <dbReference type="NCBI Taxonomy" id="15368"/>
    <lineage>
        <taxon>Eukaryota</taxon>
        <taxon>Viridiplantae</taxon>
        <taxon>Streptophyta</taxon>
        <taxon>Embryophyta</taxon>
        <taxon>Tracheophyta</taxon>
        <taxon>Spermatophyta</taxon>
        <taxon>Magnoliopsida</taxon>
        <taxon>Liliopsida</taxon>
        <taxon>Poales</taxon>
        <taxon>Poaceae</taxon>
        <taxon>BOP clade</taxon>
        <taxon>Pooideae</taxon>
        <taxon>Stipodae</taxon>
        <taxon>Brachypodieae</taxon>
        <taxon>Brachypodium</taxon>
    </lineage>
</organism>
<feature type="compositionally biased region" description="Pro residues" evidence="7">
    <location>
        <begin position="83"/>
        <end position="92"/>
    </location>
</feature>
<keyword evidence="3" id="KW-0238">DNA-binding</keyword>